<accession>A0AAE1BL84</accession>
<evidence type="ECO:0000313" key="3">
    <source>
        <dbReference type="Proteomes" id="UP001286313"/>
    </source>
</evidence>
<evidence type="ECO:0000256" key="1">
    <source>
        <dbReference type="SAM" id="MobiDB-lite"/>
    </source>
</evidence>
<proteinExistence type="predicted"/>
<protein>
    <submittedName>
        <fullName evidence="2">Uncharacterized protein</fullName>
    </submittedName>
</protein>
<dbReference type="AlphaFoldDB" id="A0AAE1BL84"/>
<evidence type="ECO:0000313" key="2">
    <source>
        <dbReference type="EMBL" id="KAK3852483.1"/>
    </source>
</evidence>
<comment type="caution">
    <text evidence="2">The sequence shown here is derived from an EMBL/GenBank/DDBJ whole genome shotgun (WGS) entry which is preliminary data.</text>
</comment>
<gene>
    <name evidence="2" type="ORF">Pcinc_040936</name>
</gene>
<keyword evidence="3" id="KW-1185">Reference proteome</keyword>
<name>A0AAE1BL84_PETCI</name>
<feature type="region of interest" description="Disordered" evidence="1">
    <location>
        <begin position="25"/>
        <end position="57"/>
    </location>
</feature>
<reference evidence="2" key="1">
    <citation type="submission" date="2023-10" db="EMBL/GenBank/DDBJ databases">
        <title>Genome assemblies of two species of porcelain crab, Petrolisthes cinctipes and Petrolisthes manimaculis (Anomura: Porcellanidae).</title>
        <authorList>
            <person name="Angst P."/>
        </authorList>
    </citation>
    <scope>NUCLEOTIDE SEQUENCE</scope>
    <source>
        <strain evidence="2">PB745_01</strain>
        <tissue evidence="2">Gill</tissue>
    </source>
</reference>
<organism evidence="2 3">
    <name type="scientific">Petrolisthes cinctipes</name>
    <name type="common">Flat porcelain crab</name>
    <dbReference type="NCBI Taxonomy" id="88211"/>
    <lineage>
        <taxon>Eukaryota</taxon>
        <taxon>Metazoa</taxon>
        <taxon>Ecdysozoa</taxon>
        <taxon>Arthropoda</taxon>
        <taxon>Crustacea</taxon>
        <taxon>Multicrustacea</taxon>
        <taxon>Malacostraca</taxon>
        <taxon>Eumalacostraca</taxon>
        <taxon>Eucarida</taxon>
        <taxon>Decapoda</taxon>
        <taxon>Pleocyemata</taxon>
        <taxon>Anomura</taxon>
        <taxon>Galatheoidea</taxon>
        <taxon>Porcellanidae</taxon>
        <taxon>Petrolisthes</taxon>
    </lineage>
</organism>
<sequence length="95" mass="10070">MPRDKKLSKKAAAAAAASAAASAVASAQSERDDDDGCSVASDRTESTAQLSDEECVSESECYEQKVRDAMDLALEKSVHTRTNALTSLTTAMQKR</sequence>
<dbReference type="EMBL" id="JAWQEG010007391">
    <property type="protein sequence ID" value="KAK3852483.1"/>
    <property type="molecule type" value="Genomic_DNA"/>
</dbReference>
<dbReference type="Proteomes" id="UP001286313">
    <property type="component" value="Unassembled WGS sequence"/>
</dbReference>